<accession>A0A1X2A4G9</accession>
<protein>
    <recommendedName>
        <fullName evidence="3">DUF1616 domain-containing protein</fullName>
    </recommendedName>
</protein>
<dbReference type="RefSeq" id="WP_085246173.1">
    <property type="nucleotide sequence ID" value="NZ_LQPN01000072.1"/>
</dbReference>
<evidence type="ECO:0000256" key="1">
    <source>
        <dbReference type="SAM" id="MobiDB-lite"/>
    </source>
</evidence>
<keyword evidence="2" id="KW-1133">Transmembrane helix</keyword>
<dbReference type="STRING" id="767916.AWB91_12625"/>
<feature type="transmembrane region" description="Helical" evidence="2">
    <location>
        <begin position="47"/>
        <end position="69"/>
    </location>
</feature>
<dbReference type="OrthoDB" id="9922127at2"/>
<evidence type="ECO:0000313" key="5">
    <source>
        <dbReference type="Proteomes" id="UP000193285"/>
    </source>
</evidence>
<feature type="region of interest" description="Disordered" evidence="1">
    <location>
        <begin position="153"/>
        <end position="184"/>
    </location>
</feature>
<keyword evidence="2" id="KW-0472">Membrane</keyword>
<evidence type="ECO:0000313" key="4">
    <source>
        <dbReference type="EMBL" id="ORW38329.1"/>
    </source>
</evidence>
<feature type="transmembrane region" description="Helical" evidence="2">
    <location>
        <begin position="20"/>
        <end position="41"/>
    </location>
</feature>
<keyword evidence="2" id="KW-0812">Transmembrane</keyword>
<feature type="compositionally biased region" description="Polar residues" evidence="1">
    <location>
        <begin position="163"/>
        <end position="177"/>
    </location>
</feature>
<dbReference type="EMBL" id="LQPN01000072">
    <property type="protein sequence ID" value="ORW38329.1"/>
    <property type="molecule type" value="Genomic_DNA"/>
</dbReference>
<evidence type="ECO:0000256" key="2">
    <source>
        <dbReference type="SAM" id="Phobius"/>
    </source>
</evidence>
<name>A0A1X2A4G9_9MYCO</name>
<dbReference type="InterPro" id="IPR011674">
    <property type="entry name" value="DUF1616"/>
</dbReference>
<proteinExistence type="predicted"/>
<feature type="domain" description="DUF1616" evidence="3">
    <location>
        <begin position="42"/>
        <end position="131"/>
    </location>
</feature>
<reference evidence="4 5" key="1">
    <citation type="journal article" date="2015" name="Emerg. Microbes Infect.">
        <title>Characterization of 17 strains belonging to the Mycobacterium simiae complex and description of Mycobacterium paraense sp. nov.</title>
        <authorList>
            <person name="Fusco da Costa A.R."/>
            <person name="Fedrizzi T."/>
            <person name="Lopes M.L."/>
            <person name="Pecorari M."/>
            <person name="Oliveira da Costa W.L."/>
            <person name="Giacobazzi E."/>
            <person name="da Costa Bahia J.R."/>
            <person name="De Sanctis V."/>
            <person name="Batista Lima K.V."/>
            <person name="Bertorelli R."/>
            <person name="Grottola A."/>
            <person name="Fabio A."/>
            <person name="Mariottini A."/>
            <person name="Ferretti P."/>
            <person name="Di Leva F."/>
            <person name="Fregni Serpini G."/>
            <person name="Tagliazucchi S."/>
            <person name="Rumpianesi F."/>
            <person name="Jousson O."/>
            <person name="Segata N."/>
            <person name="Tortoli E."/>
        </authorList>
    </citation>
    <scope>NUCLEOTIDE SEQUENCE [LARGE SCALE GENOMIC DNA]</scope>
    <source>
        <strain evidence="4 5">IEC33</strain>
    </source>
</reference>
<sequence length="201" mass="21195">MSLAMPHPGQSAMTPRARRLWFYTSFAVGCAGMNAATGYAGPVRVPQAIQLVLGLLMVFVVPGLSVICAALPEWQSWVERLLASVGISIALATCAVVLLAAMPMGFSRQPFGQLLGGLTVLLSLGGLYRLSPGAAVWEPRAWLKEKLAQVTGGVAAEQRGAQRPNNPARTARSQPSAENDGRPSVVVLNFSFDGKPADPRG</sequence>
<organism evidence="4 5">
    <name type="scientific">Mycobacterium paraense</name>
    <dbReference type="NCBI Taxonomy" id="767916"/>
    <lineage>
        <taxon>Bacteria</taxon>
        <taxon>Bacillati</taxon>
        <taxon>Actinomycetota</taxon>
        <taxon>Actinomycetes</taxon>
        <taxon>Mycobacteriales</taxon>
        <taxon>Mycobacteriaceae</taxon>
        <taxon>Mycobacterium</taxon>
        <taxon>Mycobacterium simiae complex</taxon>
    </lineage>
</organism>
<feature type="transmembrane region" description="Helical" evidence="2">
    <location>
        <begin position="81"/>
        <end position="105"/>
    </location>
</feature>
<gene>
    <name evidence="4" type="ORF">AWB90_23870</name>
</gene>
<evidence type="ECO:0000259" key="3">
    <source>
        <dbReference type="Pfam" id="PF07760"/>
    </source>
</evidence>
<comment type="caution">
    <text evidence="4">The sequence shown here is derived from an EMBL/GenBank/DDBJ whole genome shotgun (WGS) entry which is preliminary data.</text>
</comment>
<dbReference type="AlphaFoldDB" id="A0A1X2A4G9"/>
<dbReference type="Pfam" id="PF07760">
    <property type="entry name" value="DUF1616"/>
    <property type="match status" value="1"/>
</dbReference>
<dbReference type="Proteomes" id="UP000193285">
    <property type="component" value="Unassembled WGS sequence"/>
</dbReference>